<dbReference type="InterPro" id="IPR043777">
    <property type="entry name" value="DUF5719"/>
</dbReference>
<dbReference type="RefSeq" id="WP_212529609.1">
    <property type="nucleotide sequence ID" value="NZ_JAGSOG010000082.1"/>
</dbReference>
<dbReference type="Proteomes" id="UP000675781">
    <property type="component" value="Unassembled WGS sequence"/>
</dbReference>
<evidence type="ECO:0000313" key="2">
    <source>
        <dbReference type="EMBL" id="MBR7835098.1"/>
    </source>
</evidence>
<dbReference type="EMBL" id="JAGSOG010000082">
    <property type="protein sequence ID" value="MBR7835098.1"/>
    <property type="molecule type" value="Genomic_DNA"/>
</dbReference>
<dbReference type="GO" id="GO:0016042">
    <property type="term" value="P:lipid catabolic process"/>
    <property type="evidence" value="ECO:0007669"/>
    <property type="project" value="InterPro"/>
</dbReference>
<feature type="transmembrane region" description="Helical" evidence="1">
    <location>
        <begin position="21"/>
        <end position="40"/>
    </location>
</feature>
<keyword evidence="1" id="KW-0812">Transmembrane</keyword>
<sequence>MSENQPKQSRLGPVAGVGRRIQVAGVVIIAILVGLGYGYARPAASASTAHSALSATTSPVDSAEVVCPVVKDLKNTNITTFTPTTVAGTGTAVETVTQLSQSSSSGQSKTILTAGAPGTLASAQGVSGSSLSINDPSDPVVAKVSGPDAPGFTVTESLAGGSGAEAGVASENCGSPDTDFWFTGLGTDKDPFALLNLVNADSIPASVNITVYTTNGALTGNSATALQGVTLTAGSESYELISTLAGNQNAPYAVHVVATVGRVSAAVLDYDGDNTGRGRDFIGAQKAASTLVMPGIPQAEDNEKVELSLLAPDGPASVSLRWVGKSTITPATGSFSGELDEGKVTTVDLSTVANAGEYAALEVCGSSSGANQCLPVTGDNGPTDVVGEVEITQSDNSGQDTAYITPVSALTGDGIVADNPLASVLTLTNTGTSTATVKVTLTPNGKSPTPVTSTVTVPAGTTVAQPLTTPKGASDYALTVTPVSGSVYAARIAGTGHQLTIQSMSTAAETVTIPAVDQDVSGLVPQN</sequence>
<gene>
    <name evidence="2" type="ORF">KDL01_17620</name>
</gene>
<dbReference type="Pfam" id="PF18986">
    <property type="entry name" value="DUF5719"/>
    <property type="match status" value="1"/>
</dbReference>
<dbReference type="AlphaFoldDB" id="A0A941ERC7"/>
<keyword evidence="1" id="KW-0472">Membrane</keyword>
<evidence type="ECO:0000313" key="3">
    <source>
        <dbReference type="Proteomes" id="UP000675781"/>
    </source>
</evidence>
<accession>A0A941ERC7</accession>
<dbReference type="GO" id="GO:0004629">
    <property type="term" value="F:phospholipase C activity"/>
    <property type="evidence" value="ECO:0007669"/>
    <property type="project" value="InterPro"/>
</dbReference>
<protein>
    <submittedName>
        <fullName evidence="2">DUF756 domain-containing protein</fullName>
    </submittedName>
</protein>
<evidence type="ECO:0000256" key="1">
    <source>
        <dbReference type="SAM" id="Phobius"/>
    </source>
</evidence>
<keyword evidence="3" id="KW-1185">Reference proteome</keyword>
<name>A0A941ERC7_9ACTN</name>
<proteinExistence type="predicted"/>
<comment type="caution">
    <text evidence="2">The sequence shown here is derived from an EMBL/GenBank/DDBJ whole genome shotgun (WGS) entry which is preliminary data.</text>
</comment>
<keyword evidence="1" id="KW-1133">Transmembrane helix</keyword>
<organism evidence="2 3">
    <name type="scientific">Actinospica durhamensis</name>
    <dbReference type="NCBI Taxonomy" id="1508375"/>
    <lineage>
        <taxon>Bacteria</taxon>
        <taxon>Bacillati</taxon>
        <taxon>Actinomycetota</taxon>
        <taxon>Actinomycetes</taxon>
        <taxon>Catenulisporales</taxon>
        <taxon>Actinospicaceae</taxon>
        <taxon>Actinospica</taxon>
    </lineage>
</organism>
<reference evidence="2" key="1">
    <citation type="submission" date="2021-04" db="EMBL/GenBank/DDBJ databases">
        <title>Genome based classification of Actinospica acidithermotolerans sp. nov., an actinobacterium isolated from an Indonesian hot spring.</title>
        <authorList>
            <person name="Kusuma A.B."/>
            <person name="Putra K.E."/>
            <person name="Nafisah S."/>
            <person name="Loh J."/>
            <person name="Nouioui I."/>
            <person name="Goodfellow M."/>
        </authorList>
    </citation>
    <scope>NUCLEOTIDE SEQUENCE</scope>
    <source>
        <strain evidence="2">CSCA 57</strain>
    </source>
</reference>